<feature type="signal peptide" evidence="1">
    <location>
        <begin position="1"/>
        <end position="22"/>
    </location>
</feature>
<name>A0ABT1WF55_9BURK</name>
<reference evidence="4 5" key="1">
    <citation type="submission" date="2022-07" db="EMBL/GenBank/DDBJ databases">
        <authorList>
            <person name="Xamxidin M."/>
            <person name="Wu M."/>
        </authorList>
    </citation>
    <scope>NUCLEOTIDE SEQUENCE [LARGE SCALE GENOMIC DNA]</scope>
    <source>
        <strain evidence="4 5">NBRC 111650</strain>
    </source>
</reference>
<keyword evidence="5" id="KW-1185">Reference proteome</keyword>
<evidence type="ECO:0000313" key="4">
    <source>
        <dbReference type="EMBL" id="MCQ8896141.1"/>
    </source>
</evidence>
<feature type="domain" description="NlpE C-terminal OB" evidence="3">
    <location>
        <begin position="150"/>
        <end position="210"/>
    </location>
</feature>
<dbReference type="Gene3D" id="2.40.128.640">
    <property type="match status" value="1"/>
</dbReference>
<dbReference type="Proteomes" id="UP001204142">
    <property type="component" value="Unassembled WGS sequence"/>
</dbReference>
<proteinExistence type="predicted"/>
<dbReference type="InterPro" id="IPR053147">
    <property type="entry name" value="Hsp_HslJ-like"/>
</dbReference>
<sequence length="351" mass="37844">MKKTMNAAVACTVIALANTAFAQPAVSVEQTARPWALGALPATFQGDLPCASCQAIQYLVTFNPDHTYVLTYRYKGVEGPDTRSDLGRWSQAAFGPVIALRGQEERPLFFAVQTDGNLRLQDTEGRNILSPLNYSLKRLPQPESVRVRLHPLHGEFTVADDGAQFTECATGKTFRVASAGESDKLSAAWSNARAQGASTLVATVYGELVQGKGDVSALTVLRLDHVKAGSKCAMPKTPSQLQNQVWNLVKLGDQDIDAGKLPRAPQLLLQADGKRLSGSGGCNAILGSYQLDGQRLGLSTVASTRMACTSPNDVEGPFVQSLSEVRSWNILGNWLELYDEKGQMLARFESA</sequence>
<dbReference type="InterPro" id="IPR007298">
    <property type="entry name" value="Cu-R_lipoprotein_NlpE"/>
</dbReference>
<dbReference type="Gene3D" id="2.40.50.540">
    <property type="match status" value="1"/>
</dbReference>
<evidence type="ECO:0000256" key="1">
    <source>
        <dbReference type="SAM" id="SignalP"/>
    </source>
</evidence>
<protein>
    <submittedName>
        <fullName evidence="4">META domain-containing protein</fullName>
    </submittedName>
</protein>
<dbReference type="InterPro" id="IPR033450">
    <property type="entry name" value="NlpE_C"/>
</dbReference>
<dbReference type="EMBL" id="JANIGO010000002">
    <property type="protein sequence ID" value="MCQ8896141.1"/>
    <property type="molecule type" value="Genomic_DNA"/>
</dbReference>
<dbReference type="PANTHER" id="PTHR35535:SF1">
    <property type="entry name" value="HEAT SHOCK PROTEIN HSLJ"/>
    <property type="match status" value="1"/>
</dbReference>
<comment type="caution">
    <text evidence="4">The sequence shown here is derived from an EMBL/GenBank/DDBJ whole genome shotgun (WGS) entry which is preliminary data.</text>
</comment>
<dbReference type="PANTHER" id="PTHR35535">
    <property type="entry name" value="HEAT SHOCK PROTEIN HSLJ"/>
    <property type="match status" value="1"/>
</dbReference>
<dbReference type="InterPro" id="IPR038139">
    <property type="entry name" value="NlpE_C_sf"/>
</dbReference>
<evidence type="ECO:0000259" key="2">
    <source>
        <dbReference type="Pfam" id="PF03724"/>
    </source>
</evidence>
<dbReference type="InterPro" id="IPR005184">
    <property type="entry name" value="DUF306_Meta_HslJ"/>
</dbReference>
<evidence type="ECO:0000313" key="5">
    <source>
        <dbReference type="Proteomes" id="UP001204142"/>
    </source>
</evidence>
<dbReference type="RefSeq" id="WP_256763900.1">
    <property type="nucleotide sequence ID" value="NZ_JANIGO010000002.1"/>
</dbReference>
<gene>
    <name evidence="4" type="ORF">NQT62_06780</name>
</gene>
<dbReference type="Gene3D" id="2.40.128.270">
    <property type="match status" value="1"/>
</dbReference>
<dbReference type="InterPro" id="IPR038670">
    <property type="entry name" value="HslJ-like_sf"/>
</dbReference>
<dbReference type="Pfam" id="PF17185">
    <property type="entry name" value="NlpE_C"/>
    <property type="match status" value="1"/>
</dbReference>
<feature type="domain" description="DUF306" evidence="2">
    <location>
        <begin position="239"/>
        <end position="349"/>
    </location>
</feature>
<dbReference type="Pfam" id="PF04170">
    <property type="entry name" value="NlpE"/>
    <property type="match status" value="1"/>
</dbReference>
<feature type="chain" id="PRO_5045408436" evidence="1">
    <location>
        <begin position="23"/>
        <end position="351"/>
    </location>
</feature>
<dbReference type="Pfam" id="PF03724">
    <property type="entry name" value="META"/>
    <property type="match status" value="1"/>
</dbReference>
<evidence type="ECO:0000259" key="3">
    <source>
        <dbReference type="Pfam" id="PF17185"/>
    </source>
</evidence>
<accession>A0ABT1WF55</accession>
<organism evidence="4 5">
    <name type="scientific">Limnobacter humi</name>
    <dbReference type="NCBI Taxonomy" id="1778671"/>
    <lineage>
        <taxon>Bacteria</taxon>
        <taxon>Pseudomonadati</taxon>
        <taxon>Pseudomonadota</taxon>
        <taxon>Betaproteobacteria</taxon>
        <taxon>Burkholderiales</taxon>
        <taxon>Burkholderiaceae</taxon>
        <taxon>Limnobacter</taxon>
    </lineage>
</organism>
<keyword evidence="1" id="KW-0732">Signal</keyword>